<evidence type="ECO:0000313" key="13">
    <source>
        <dbReference type="EMBL" id="KAF4635985.1"/>
    </source>
</evidence>
<proteinExistence type="predicted"/>
<keyword evidence="6 10" id="KW-1133">Transmembrane helix</keyword>
<evidence type="ECO:0000256" key="5">
    <source>
        <dbReference type="ARBA" id="ARBA00022958"/>
    </source>
</evidence>
<feature type="compositionally biased region" description="Basic and acidic residues" evidence="9">
    <location>
        <begin position="692"/>
        <end position="703"/>
    </location>
</feature>
<feature type="transmembrane region" description="Helical" evidence="10">
    <location>
        <begin position="440"/>
        <end position="463"/>
    </location>
</feature>
<evidence type="ECO:0000256" key="3">
    <source>
        <dbReference type="ARBA" id="ARBA00022538"/>
    </source>
</evidence>
<feature type="transmembrane region" description="Helical" evidence="10">
    <location>
        <begin position="114"/>
        <end position="135"/>
    </location>
</feature>
<dbReference type="PANTHER" id="PTHR30540:SF83">
    <property type="entry name" value="K+ POTASSIUM TRANSPORTER"/>
    <property type="match status" value="1"/>
</dbReference>
<evidence type="ECO:0000256" key="2">
    <source>
        <dbReference type="ARBA" id="ARBA00022448"/>
    </source>
</evidence>
<keyword evidence="14" id="KW-1185">Reference proteome</keyword>
<dbReference type="GO" id="GO:0015079">
    <property type="term" value="F:potassium ion transmembrane transporter activity"/>
    <property type="evidence" value="ECO:0007669"/>
    <property type="project" value="InterPro"/>
</dbReference>
<feature type="compositionally biased region" description="Basic and acidic residues" evidence="9">
    <location>
        <begin position="714"/>
        <end position="729"/>
    </location>
</feature>
<reference evidence="13 14" key="1">
    <citation type="submission" date="2020-03" db="EMBL/GenBank/DDBJ databases">
        <title>Draft Genome Sequence of Cudoniella acicularis.</title>
        <authorList>
            <person name="Buettner E."/>
            <person name="Kellner H."/>
        </authorList>
    </citation>
    <scope>NUCLEOTIDE SEQUENCE [LARGE SCALE GENOMIC DNA]</scope>
    <source>
        <strain evidence="13 14">DSM 108380</strain>
    </source>
</reference>
<evidence type="ECO:0000256" key="6">
    <source>
        <dbReference type="ARBA" id="ARBA00022989"/>
    </source>
</evidence>
<feature type="region of interest" description="Disordered" evidence="9">
    <location>
        <begin position="38"/>
        <end position="61"/>
    </location>
</feature>
<dbReference type="EMBL" id="JAAMPI010000089">
    <property type="protein sequence ID" value="KAF4635985.1"/>
    <property type="molecule type" value="Genomic_DNA"/>
</dbReference>
<evidence type="ECO:0000256" key="10">
    <source>
        <dbReference type="SAM" id="Phobius"/>
    </source>
</evidence>
<feature type="transmembrane region" description="Helical" evidence="10">
    <location>
        <begin position="201"/>
        <end position="220"/>
    </location>
</feature>
<feature type="transmembrane region" description="Helical" evidence="10">
    <location>
        <begin position="240"/>
        <end position="259"/>
    </location>
</feature>
<sequence>MATIRIADPIRPTRSVASSSGVNVGGVYPLRAVSVDRRSLPSNNDQERQSFSTPEDEDSGLRRAGDFKQKQVFSGKMLLWLAYQSTGVIYGDIGTSPLYVYSSTFTNEPSYKDLMGVLSIIIWSLTMMVAVKYCLVILRADNEGEGGTFSTYSLLSRYAHITKRDPREASLVKMERHLTTDLYVTNRHIRSGIEKSRFLRGLLKTVGVLAVSMVMSDGVLTPAQSVLGAVQGLNVVQPDISNSVVVGVTCGILILLFVIQPLGTTKLASAFAPIVIIWLGFNAGFGIYNLVMFDASVLRAFNPAYAFEFMIRHKTDGWRMLGGVLLAFTGVEALFADLGAFSRRAIQLSWFCYAFPCLLLAYVGQAAYISVFPAAYENPFYQAAPPGMLYPSLIIAILAAIVASQAIITATFQLIAQVMKLSYFPQIKVVHTSKHFHGQLYVPIANWLLMIGTVLAAAVAQSTTSLGNAYGVCVMFVTFFDTCMVSLAALIVWGRSPYLVFFPWLTIACLDGLYLSSALEKVPDGAWFTLTLATILTSILSLWRFGKEQQWAAEVSDRFPTSHLVKTDREGNLRLTEKYGGETLSNIRGLGIFFDKAGETTPAVFSQFLGKLMAAPDVMIFFHLRPLETPSVAPEDRYAVSRLAIPNCYRVIVRHGYMDEVITPDLASLVCEQVKEFILKSSAPVPIREVAIQRDQDDEKESASSKTSPTAASDVEKDARDRQEKASRDLGTLEHAFSQQVLYIIGKEQMKIKPGTNFFRKALLEAFFWMRENTRNKIANLRVPTDRVIEVGFVKEV</sequence>
<dbReference type="NCBIfam" id="TIGR00794">
    <property type="entry name" value="kup"/>
    <property type="match status" value="1"/>
</dbReference>
<dbReference type="AlphaFoldDB" id="A0A8H4W8X8"/>
<feature type="transmembrane region" description="Helical" evidence="10">
    <location>
        <begin position="348"/>
        <end position="369"/>
    </location>
</feature>
<evidence type="ECO:0000256" key="7">
    <source>
        <dbReference type="ARBA" id="ARBA00023065"/>
    </source>
</evidence>
<keyword evidence="5" id="KW-0630">Potassium</keyword>
<feature type="transmembrane region" description="Helical" evidence="10">
    <location>
        <begin position="317"/>
        <end position="336"/>
    </location>
</feature>
<accession>A0A8H4W8X8</accession>
<keyword evidence="2" id="KW-0813">Transport</keyword>
<gene>
    <name evidence="13" type="ORF">G7Y89_g2111</name>
</gene>
<feature type="transmembrane region" description="Helical" evidence="10">
    <location>
        <begin position="525"/>
        <end position="543"/>
    </location>
</feature>
<dbReference type="PANTHER" id="PTHR30540">
    <property type="entry name" value="OSMOTIC STRESS POTASSIUM TRANSPORTER"/>
    <property type="match status" value="1"/>
</dbReference>
<feature type="transmembrane region" description="Helical" evidence="10">
    <location>
        <begin position="78"/>
        <end position="102"/>
    </location>
</feature>
<dbReference type="Pfam" id="PF22776">
    <property type="entry name" value="K_trans_C"/>
    <property type="match status" value="1"/>
</dbReference>
<feature type="transmembrane region" description="Helical" evidence="10">
    <location>
        <begin position="499"/>
        <end position="519"/>
    </location>
</feature>
<keyword evidence="3" id="KW-0633">Potassium transport</keyword>
<dbReference type="InterPro" id="IPR053952">
    <property type="entry name" value="K_trans_C"/>
</dbReference>
<protein>
    <recommendedName>
        <fullName evidence="15">Potassium transporter</fullName>
    </recommendedName>
</protein>
<dbReference type="InterPro" id="IPR053951">
    <property type="entry name" value="K_trans_N"/>
</dbReference>
<evidence type="ECO:0008006" key="15">
    <source>
        <dbReference type="Google" id="ProtNLM"/>
    </source>
</evidence>
<feature type="compositionally biased region" description="Low complexity" evidence="9">
    <location>
        <begin position="704"/>
        <end position="713"/>
    </location>
</feature>
<feature type="transmembrane region" description="Helical" evidence="10">
    <location>
        <begin position="271"/>
        <end position="291"/>
    </location>
</feature>
<organism evidence="13 14">
    <name type="scientific">Cudoniella acicularis</name>
    <dbReference type="NCBI Taxonomy" id="354080"/>
    <lineage>
        <taxon>Eukaryota</taxon>
        <taxon>Fungi</taxon>
        <taxon>Dikarya</taxon>
        <taxon>Ascomycota</taxon>
        <taxon>Pezizomycotina</taxon>
        <taxon>Leotiomycetes</taxon>
        <taxon>Helotiales</taxon>
        <taxon>Tricladiaceae</taxon>
        <taxon>Cudoniella</taxon>
    </lineage>
</organism>
<dbReference type="OrthoDB" id="504708at2759"/>
<evidence type="ECO:0000313" key="14">
    <source>
        <dbReference type="Proteomes" id="UP000566819"/>
    </source>
</evidence>
<dbReference type="Proteomes" id="UP000566819">
    <property type="component" value="Unassembled WGS sequence"/>
</dbReference>
<keyword evidence="4 10" id="KW-0812">Transmembrane</keyword>
<dbReference type="GO" id="GO:0016020">
    <property type="term" value="C:membrane"/>
    <property type="evidence" value="ECO:0007669"/>
    <property type="project" value="UniProtKB-SubCell"/>
</dbReference>
<evidence type="ECO:0000259" key="12">
    <source>
        <dbReference type="Pfam" id="PF22776"/>
    </source>
</evidence>
<evidence type="ECO:0000259" key="11">
    <source>
        <dbReference type="Pfam" id="PF02705"/>
    </source>
</evidence>
<feature type="domain" description="K+ potassium transporter integral membrane" evidence="11">
    <location>
        <begin position="81"/>
        <end position="566"/>
    </location>
</feature>
<comment type="subcellular location">
    <subcellularLocation>
        <location evidence="1">Membrane</location>
        <topology evidence="1">Multi-pass membrane protein</topology>
    </subcellularLocation>
</comment>
<name>A0A8H4W8X8_9HELO</name>
<feature type="transmembrane region" description="Helical" evidence="10">
    <location>
        <begin position="389"/>
        <end position="419"/>
    </location>
</feature>
<feature type="domain" description="K+ potassium transporter C-terminal" evidence="12">
    <location>
        <begin position="589"/>
        <end position="796"/>
    </location>
</feature>
<dbReference type="Pfam" id="PF02705">
    <property type="entry name" value="K_trans"/>
    <property type="match status" value="1"/>
</dbReference>
<feature type="compositionally biased region" description="Polar residues" evidence="9">
    <location>
        <begin position="40"/>
        <end position="53"/>
    </location>
</feature>
<evidence type="ECO:0000256" key="1">
    <source>
        <dbReference type="ARBA" id="ARBA00004141"/>
    </source>
</evidence>
<evidence type="ECO:0000256" key="8">
    <source>
        <dbReference type="ARBA" id="ARBA00023136"/>
    </source>
</evidence>
<feature type="region of interest" description="Disordered" evidence="9">
    <location>
        <begin position="692"/>
        <end position="729"/>
    </location>
</feature>
<comment type="caution">
    <text evidence="13">The sequence shown here is derived from an EMBL/GenBank/DDBJ whole genome shotgun (WGS) entry which is preliminary data.</text>
</comment>
<keyword evidence="8 10" id="KW-0472">Membrane</keyword>
<keyword evidence="7" id="KW-0406">Ion transport</keyword>
<dbReference type="InterPro" id="IPR003855">
    <property type="entry name" value="K+_transporter"/>
</dbReference>
<feature type="transmembrane region" description="Helical" evidence="10">
    <location>
        <begin position="469"/>
        <end position="492"/>
    </location>
</feature>
<evidence type="ECO:0000256" key="9">
    <source>
        <dbReference type="SAM" id="MobiDB-lite"/>
    </source>
</evidence>
<evidence type="ECO:0000256" key="4">
    <source>
        <dbReference type="ARBA" id="ARBA00022692"/>
    </source>
</evidence>